<dbReference type="AlphaFoldDB" id="A0AAE1DBN6"/>
<protein>
    <submittedName>
        <fullName evidence="1">Uncharacterized protein</fullName>
    </submittedName>
</protein>
<evidence type="ECO:0000313" key="1">
    <source>
        <dbReference type="EMBL" id="KAK3764581.1"/>
    </source>
</evidence>
<feature type="non-terminal residue" evidence="1">
    <location>
        <position position="30"/>
    </location>
</feature>
<accession>A0AAE1DBN6</accession>
<name>A0AAE1DBN6_9GAST</name>
<gene>
    <name evidence="1" type="ORF">RRG08_055673</name>
</gene>
<comment type="caution">
    <text evidence="1">The sequence shown here is derived from an EMBL/GenBank/DDBJ whole genome shotgun (WGS) entry which is preliminary data.</text>
</comment>
<keyword evidence="2" id="KW-1185">Reference proteome</keyword>
<proteinExistence type="predicted"/>
<evidence type="ECO:0000313" key="2">
    <source>
        <dbReference type="Proteomes" id="UP001283361"/>
    </source>
</evidence>
<dbReference type="EMBL" id="JAWDGP010004427">
    <property type="protein sequence ID" value="KAK3764581.1"/>
    <property type="molecule type" value="Genomic_DNA"/>
</dbReference>
<sequence>MCNQIDWTLCPPVQADLPTRLNEWDVAVAE</sequence>
<organism evidence="1 2">
    <name type="scientific">Elysia crispata</name>
    <name type="common">lettuce slug</name>
    <dbReference type="NCBI Taxonomy" id="231223"/>
    <lineage>
        <taxon>Eukaryota</taxon>
        <taxon>Metazoa</taxon>
        <taxon>Spiralia</taxon>
        <taxon>Lophotrochozoa</taxon>
        <taxon>Mollusca</taxon>
        <taxon>Gastropoda</taxon>
        <taxon>Heterobranchia</taxon>
        <taxon>Euthyneura</taxon>
        <taxon>Panpulmonata</taxon>
        <taxon>Sacoglossa</taxon>
        <taxon>Placobranchoidea</taxon>
        <taxon>Plakobranchidae</taxon>
        <taxon>Elysia</taxon>
    </lineage>
</organism>
<reference evidence="1" key="1">
    <citation type="journal article" date="2023" name="G3 (Bethesda)">
        <title>A reference genome for the long-term kleptoplast-retaining sea slug Elysia crispata morphotype clarki.</title>
        <authorList>
            <person name="Eastman K.E."/>
            <person name="Pendleton A.L."/>
            <person name="Shaikh M.A."/>
            <person name="Suttiyut T."/>
            <person name="Ogas R."/>
            <person name="Tomko P."/>
            <person name="Gavelis G."/>
            <person name="Widhalm J.R."/>
            <person name="Wisecaver J.H."/>
        </authorList>
    </citation>
    <scope>NUCLEOTIDE SEQUENCE</scope>
    <source>
        <strain evidence="1">ECLA1</strain>
    </source>
</reference>
<dbReference type="Proteomes" id="UP001283361">
    <property type="component" value="Unassembled WGS sequence"/>
</dbReference>